<accession>A0ABX6JAN8</accession>
<protein>
    <submittedName>
        <fullName evidence="1">Uncharacterized protein</fullName>
    </submittedName>
</protein>
<name>A0ABX6JAN8_9FIRM</name>
<proteinExistence type="predicted"/>
<sequence>MGAEVLVKHDYRDVKVSENTTITIDLEEVKRQMEKGLYRKAGFGLEFGA</sequence>
<dbReference type="Proteomes" id="UP000464715">
    <property type="component" value="Chromosome"/>
</dbReference>
<organism evidence="1 2">
    <name type="scientific">Blautia producta ATCC 27340 = DSM 2950</name>
    <dbReference type="NCBI Taxonomy" id="1121114"/>
    <lineage>
        <taxon>Bacteria</taxon>
        <taxon>Bacillati</taxon>
        <taxon>Bacillota</taxon>
        <taxon>Clostridia</taxon>
        <taxon>Lachnospirales</taxon>
        <taxon>Lachnospiraceae</taxon>
        <taxon>Blautia</taxon>
    </lineage>
</organism>
<evidence type="ECO:0000313" key="1">
    <source>
        <dbReference type="EMBL" id="QIB56557.1"/>
    </source>
</evidence>
<dbReference type="EMBL" id="CP048626">
    <property type="protein sequence ID" value="QIB56557.1"/>
    <property type="molecule type" value="Genomic_DNA"/>
</dbReference>
<keyword evidence="2" id="KW-1185">Reference proteome</keyword>
<evidence type="ECO:0000313" key="2">
    <source>
        <dbReference type="Proteomes" id="UP000464715"/>
    </source>
</evidence>
<reference evidence="1 2" key="1">
    <citation type="submission" date="2020-02" db="EMBL/GenBank/DDBJ databases">
        <title>Complete genome sequence of Blautia producta JCM 1471(T).</title>
        <authorList>
            <person name="Tourlousse D.M."/>
            <person name="Sakamoto M."/>
            <person name="Miura T."/>
            <person name="Narita K."/>
            <person name="Ohashi A."/>
            <person name="Uchino Y."/>
            <person name="Yamazoe A."/>
            <person name="Kameyama K."/>
            <person name="Terauchi J."/>
            <person name="Ohkuma M."/>
            <person name="Kawasaki H."/>
            <person name="Sekiguchi Y."/>
        </authorList>
    </citation>
    <scope>NUCLEOTIDE SEQUENCE [LARGE SCALE GENOMIC DNA]</scope>
    <source>
        <strain evidence="1 2">JCM 1471</strain>
    </source>
</reference>
<gene>
    <name evidence="1" type="ORF">GXM18_17860</name>
</gene>